<feature type="compositionally biased region" description="Acidic residues" evidence="6">
    <location>
        <begin position="203"/>
        <end position="218"/>
    </location>
</feature>
<evidence type="ECO:0000313" key="10">
    <source>
        <dbReference type="Proteomes" id="UP000009046"/>
    </source>
</evidence>
<keyword evidence="2" id="KW-0479">Metal-binding</keyword>
<evidence type="ECO:0000256" key="6">
    <source>
        <dbReference type="SAM" id="MobiDB-lite"/>
    </source>
</evidence>
<dbReference type="PROSITE" id="PS00028">
    <property type="entry name" value="ZINC_FINGER_C2H2_1"/>
    <property type="match status" value="2"/>
</dbReference>
<dbReference type="PANTHER" id="PTHR23110">
    <property type="entry name" value="BTB DOMAIN TRANSCRIPTION FACTOR"/>
    <property type="match status" value="1"/>
</dbReference>
<dbReference type="AlphaFoldDB" id="E0W0X4"/>
<dbReference type="VEuPathDB" id="VectorBase:PHUM564760"/>
<dbReference type="RefSeq" id="XP_002432018.1">
    <property type="nucleotide sequence ID" value="XM_002431973.1"/>
</dbReference>
<sequence length="405" mass="46558">MNFEGSLEQFSLRWNNFNDNMKIGFHDLLRTEDFVDVTLAVEGKLIQAHKMVLSVCSPYFKKIFKGNPCHHPVVFLKDVTHKELTDILQFMYLGEVRIQQEELGKFLKVAKTLQIKGLTDENTQSSNNENVLQTSCQNDYDECINKTKLNNYDVLENEICSKKMKFSTIDNSDKSTLRKIQEQDESKNSQNEIPHIFPKTEPNEDDNESDQLSCEEDSINANESSVQLNDISSVIKDDIDQSNAGHLFSGNDKITSNELQSFKCDSFLFKEGNQDIRFVMSPRMKPCLVFNNYIYIKDHVGLASPGQVKTIYWRCKDVSCKARCIQSLQYFQLTKNQGLCPVCGRILQHKKNLQTHIADQHSGLFKSWSCQICNKICKTWSALRVHTNRHHSKNSSSSSMVTLFF</sequence>
<dbReference type="SUPFAM" id="SSF54695">
    <property type="entry name" value="POZ domain"/>
    <property type="match status" value="1"/>
</dbReference>
<dbReference type="InterPro" id="IPR007588">
    <property type="entry name" value="Znf_FLYWCH"/>
</dbReference>
<keyword evidence="3" id="KW-0863">Zinc-finger</keyword>
<dbReference type="EMBL" id="AAZO01006861">
    <property type="status" value="NOT_ANNOTATED_CDS"/>
    <property type="molecule type" value="Genomic_DNA"/>
</dbReference>
<dbReference type="GO" id="GO:0003006">
    <property type="term" value="P:developmental process involved in reproduction"/>
    <property type="evidence" value="ECO:0007669"/>
    <property type="project" value="UniProtKB-ARBA"/>
</dbReference>
<evidence type="ECO:0000256" key="4">
    <source>
        <dbReference type="ARBA" id="ARBA00022833"/>
    </source>
</evidence>
<dbReference type="Proteomes" id="UP000009046">
    <property type="component" value="Unassembled WGS sequence"/>
</dbReference>
<dbReference type="SMART" id="SM00355">
    <property type="entry name" value="ZnF_C2H2"/>
    <property type="match status" value="2"/>
</dbReference>
<evidence type="ECO:0000313" key="9">
    <source>
        <dbReference type="EnsemblMetazoa" id="PHUM564760-PA"/>
    </source>
</evidence>
<dbReference type="SMART" id="SM00225">
    <property type="entry name" value="BTB"/>
    <property type="match status" value="1"/>
</dbReference>
<dbReference type="CTD" id="8234799"/>
<gene>
    <name evidence="9" type="primary">8234799</name>
    <name evidence="8" type="ORF">Phum_PHUM564760</name>
</gene>
<dbReference type="OrthoDB" id="2311693at2759"/>
<protein>
    <submittedName>
        <fullName evidence="8 9">Zinc finger protein, putative</fullName>
    </submittedName>
</protein>
<dbReference type="PANTHER" id="PTHR23110:SF99">
    <property type="entry name" value="BROAD-COMPLEX CORE PROTEIN ISOFORM 6"/>
    <property type="match status" value="1"/>
</dbReference>
<name>E0W0X4_PEDHC</name>
<dbReference type="Pfam" id="PF00651">
    <property type="entry name" value="BTB"/>
    <property type="match status" value="1"/>
</dbReference>
<feature type="region of interest" description="Disordered" evidence="6">
    <location>
        <begin position="173"/>
        <end position="224"/>
    </location>
</feature>
<dbReference type="InterPro" id="IPR036236">
    <property type="entry name" value="Znf_C2H2_sf"/>
</dbReference>
<reference evidence="8" key="1">
    <citation type="submission" date="2007-04" db="EMBL/GenBank/DDBJ databases">
        <title>Annotation of Pediculus humanus corporis strain USDA.</title>
        <authorList>
            <person name="Kirkness E."/>
            <person name="Hannick L."/>
            <person name="Hass B."/>
            <person name="Bruggner R."/>
            <person name="Lawson D."/>
            <person name="Bidwell S."/>
            <person name="Joardar V."/>
            <person name="Caler E."/>
            <person name="Walenz B."/>
            <person name="Inman J."/>
            <person name="Schobel S."/>
            <person name="Galinsky K."/>
            <person name="Amedeo P."/>
            <person name="Strausberg R."/>
        </authorList>
    </citation>
    <scope>NUCLEOTIDE SEQUENCE</scope>
    <source>
        <strain evidence="8">USDA</strain>
    </source>
</reference>
<dbReference type="eggNOG" id="ENOG502S6BI">
    <property type="taxonomic scope" value="Eukaryota"/>
</dbReference>
<reference evidence="9" key="3">
    <citation type="submission" date="2020-05" db="UniProtKB">
        <authorList>
            <consortium name="EnsemblMetazoa"/>
        </authorList>
    </citation>
    <scope>IDENTIFICATION</scope>
    <source>
        <strain evidence="9">USDA</strain>
    </source>
</reference>
<evidence type="ECO:0000256" key="1">
    <source>
        <dbReference type="ARBA" id="ARBA00004123"/>
    </source>
</evidence>
<keyword evidence="10" id="KW-1185">Reference proteome</keyword>
<evidence type="ECO:0000256" key="2">
    <source>
        <dbReference type="ARBA" id="ARBA00022723"/>
    </source>
</evidence>
<dbReference type="Gene3D" id="2.20.25.240">
    <property type="match status" value="1"/>
</dbReference>
<dbReference type="GO" id="GO:0048513">
    <property type="term" value="P:animal organ development"/>
    <property type="evidence" value="ECO:0007669"/>
    <property type="project" value="UniProtKB-ARBA"/>
</dbReference>
<evidence type="ECO:0000313" key="8">
    <source>
        <dbReference type="EMBL" id="EEB19280.1"/>
    </source>
</evidence>
<dbReference type="HOGENOM" id="CLU_680277_0_0_1"/>
<dbReference type="SUPFAM" id="SSF57667">
    <property type="entry name" value="beta-beta-alpha zinc fingers"/>
    <property type="match status" value="1"/>
</dbReference>
<dbReference type="GO" id="GO:0008270">
    <property type="term" value="F:zinc ion binding"/>
    <property type="evidence" value="ECO:0007669"/>
    <property type="project" value="UniProtKB-KW"/>
</dbReference>
<dbReference type="EnsemblMetazoa" id="PHUM564760-RA">
    <property type="protein sequence ID" value="PHUM564760-PA"/>
    <property type="gene ID" value="PHUM564760"/>
</dbReference>
<feature type="compositionally biased region" description="Basic and acidic residues" evidence="6">
    <location>
        <begin position="173"/>
        <end position="187"/>
    </location>
</feature>
<dbReference type="GO" id="GO:0048666">
    <property type="term" value="P:neuron development"/>
    <property type="evidence" value="ECO:0007669"/>
    <property type="project" value="UniProtKB-ARBA"/>
</dbReference>
<evidence type="ECO:0000256" key="5">
    <source>
        <dbReference type="ARBA" id="ARBA00023242"/>
    </source>
</evidence>
<dbReference type="InterPro" id="IPR011333">
    <property type="entry name" value="SKP1/BTB/POZ_sf"/>
</dbReference>
<feature type="domain" description="BTB" evidence="7">
    <location>
        <begin position="35"/>
        <end position="100"/>
    </location>
</feature>
<dbReference type="InterPro" id="IPR000210">
    <property type="entry name" value="BTB/POZ_dom"/>
</dbReference>
<dbReference type="InParanoid" id="E0W0X4"/>
<keyword evidence="4" id="KW-0862">Zinc</keyword>
<evidence type="ECO:0000256" key="3">
    <source>
        <dbReference type="ARBA" id="ARBA00022771"/>
    </source>
</evidence>
<dbReference type="Pfam" id="PF00096">
    <property type="entry name" value="zf-C2H2"/>
    <property type="match status" value="1"/>
</dbReference>
<dbReference type="PROSITE" id="PS50097">
    <property type="entry name" value="BTB"/>
    <property type="match status" value="1"/>
</dbReference>
<reference evidence="8" key="2">
    <citation type="submission" date="2007-04" db="EMBL/GenBank/DDBJ databases">
        <title>The genome of the human body louse.</title>
        <authorList>
            <consortium name="The Human Body Louse Genome Consortium"/>
            <person name="Kirkness E."/>
            <person name="Walenz B."/>
            <person name="Hass B."/>
            <person name="Bruggner R."/>
            <person name="Strausberg R."/>
        </authorList>
    </citation>
    <scope>NUCLEOTIDE SEQUENCE</scope>
    <source>
        <strain evidence="8">USDA</strain>
    </source>
</reference>
<dbReference type="GO" id="GO:0005634">
    <property type="term" value="C:nucleus"/>
    <property type="evidence" value="ECO:0007669"/>
    <property type="project" value="UniProtKB-SubCell"/>
</dbReference>
<keyword evidence="5" id="KW-0539">Nucleus</keyword>
<dbReference type="Pfam" id="PF04500">
    <property type="entry name" value="FLYWCH"/>
    <property type="match status" value="1"/>
</dbReference>
<dbReference type="KEGG" id="phu:Phum_PHUM564760"/>
<accession>E0W0X4</accession>
<evidence type="ECO:0000259" key="7">
    <source>
        <dbReference type="PROSITE" id="PS50097"/>
    </source>
</evidence>
<proteinExistence type="predicted"/>
<dbReference type="Gene3D" id="3.30.710.10">
    <property type="entry name" value="Potassium Channel Kv1.1, Chain A"/>
    <property type="match status" value="1"/>
</dbReference>
<dbReference type="GO" id="GO:0006357">
    <property type="term" value="P:regulation of transcription by RNA polymerase II"/>
    <property type="evidence" value="ECO:0007669"/>
    <property type="project" value="TreeGrafter"/>
</dbReference>
<dbReference type="InterPro" id="IPR013087">
    <property type="entry name" value="Znf_C2H2_type"/>
</dbReference>
<dbReference type="GeneID" id="8234799"/>
<dbReference type="InterPro" id="IPR051095">
    <property type="entry name" value="Dros_DevTransReg"/>
</dbReference>
<organism>
    <name type="scientific">Pediculus humanus subsp. corporis</name>
    <name type="common">Body louse</name>
    <dbReference type="NCBI Taxonomy" id="121224"/>
    <lineage>
        <taxon>Eukaryota</taxon>
        <taxon>Metazoa</taxon>
        <taxon>Ecdysozoa</taxon>
        <taxon>Arthropoda</taxon>
        <taxon>Hexapoda</taxon>
        <taxon>Insecta</taxon>
        <taxon>Pterygota</taxon>
        <taxon>Neoptera</taxon>
        <taxon>Paraneoptera</taxon>
        <taxon>Psocodea</taxon>
        <taxon>Troctomorpha</taxon>
        <taxon>Phthiraptera</taxon>
        <taxon>Anoplura</taxon>
        <taxon>Pediculidae</taxon>
        <taxon>Pediculus</taxon>
    </lineage>
</organism>
<dbReference type="EMBL" id="DS235862">
    <property type="protein sequence ID" value="EEB19280.1"/>
    <property type="molecule type" value="Genomic_DNA"/>
</dbReference>
<comment type="subcellular location">
    <subcellularLocation>
        <location evidence="1">Nucleus</location>
    </subcellularLocation>
</comment>
<dbReference type="CDD" id="cd18315">
    <property type="entry name" value="BTB_POZ_BAB-like"/>
    <property type="match status" value="1"/>
</dbReference>